<dbReference type="Proteomes" id="UP000233556">
    <property type="component" value="Unassembled WGS sequence"/>
</dbReference>
<gene>
    <name evidence="1" type="ORF">llap_2998</name>
</gene>
<keyword evidence="2" id="KW-1185">Reference proteome</keyword>
<name>A0A2I0UKV6_LIMLA</name>
<protein>
    <submittedName>
        <fullName evidence="1">Uncharacterized protein</fullName>
    </submittedName>
</protein>
<evidence type="ECO:0000313" key="1">
    <source>
        <dbReference type="EMBL" id="PKU46681.1"/>
    </source>
</evidence>
<dbReference type="EMBL" id="KZ505701">
    <property type="protein sequence ID" value="PKU46681.1"/>
    <property type="molecule type" value="Genomic_DNA"/>
</dbReference>
<proteinExistence type="predicted"/>
<reference evidence="2" key="2">
    <citation type="submission" date="2017-12" db="EMBL/GenBank/DDBJ databases">
        <title>Genome sequence of the Bar-tailed Godwit (Limosa lapponica baueri).</title>
        <authorList>
            <person name="Lima N.C.B."/>
            <person name="Parody-Merino A.M."/>
            <person name="Battley P.F."/>
            <person name="Fidler A.E."/>
            <person name="Prosdocimi F."/>
        </authorList>
    </citation>
    <scope>NUCLEOTIDE SEQUENCE [LARGE SCALE GENOMIC DNA]</scope>
</reference>
<dbReference type="AlphaFoldDB" id="A0A2I0UKV6"/>
<sequence length="111" mass="12636">MITEEDVGLGSKLEVGKLGQALRKDRRELLASRAAGMEGRFNGEVWSIWKKAAKKLLRQASKEQFKLNFLGQISVSEFLEEDMAKVVQLLSKMTLEKEYVRKHVGLKAEKK</sequence>
<accession>A0A2I0UKV6</accession>
<organism evidence="1 2">
    <name type="scientific">Limosa lapponica baueri</name>
    <dbReference type="NCBI Taxonomy" id="1758121"/>
    <lineage>
        <taxon>Eukaryota</taxon>
        <taxon>Metazoa</taxon>
        <taxon>Chordata</taxon>
        <taxon>Craniata</taxon>
        <taxon>Vertebrata</taxon>
        <taxon>Euteleostomi</taxon>
        <taxon>Archelosauria</taxon>
        <taxon>Archosauria</taxon>
        <taxon>Dinosauria</taxon>
        <taxon>Saurischia</taxon>
        <taxon>Theropoda</taxon>
        <taxon>Coelurosauria</taxon>
        <taxon>Aves</taxon>
        <taxon>Neognathae</taxon>
        <taxon>Neoaves</taxon>
        <taxon>Charadriiformes</taxon>
        <taxon>Scolopacidae</taxon>
        <taxon>Limosa</taxon>
    </lineage>
</organism>
<reference evidence="2" key="1">
    <citation type="submission" date="2017-11" db="EMBL/GenBank/DDBJ databases">
        <authorList>
            <person name="Lima N.C."/>
            <person name="Parody-Merino A.M."/>
            <person name="Battley P.F."/>
            <person name="Fidler A.E."/>
            <person name="Prosdocimi F."/>
        </authorList>
    </citation>
    <scope>NUCLEOTIDE SEQUENCE [LARGE SCALE GENOMIC DNA]</scope>
</reference>
<evidence type="ECO:0000313" key="2">
    <source>
        <dbReference type="Proteomes" id="UP000233556"/>
    </source>
</evidence>